<accession>A0AAX2GYK1</accession>
<dbReference type="EMBL" id="LT906449">
    <property type="protein sequence ID" value="SNV11708.1"/>
    <property type="molecule type" value="Genomic_DNA"/>
</dbReference>
<feature type="transmembrane region" description="Helical" evidence="1">
    <location>
        <begin position="73"/>
        <end position="91"/>
    </location>
</feature>
<sequence length="132" mass="16356">MHSKRSTWNVGNYTLCIMNYTSPKGFYVCPRLVPFREGGITLYPFVFVTHEKYLHDPYLINHERIHLAQQRELLVLPFYIWYLLALLINYCKYRNWYTAYRYILFEREAYNNDSNLNYLKTRKWYAYLRKRK</sequence>
<reference evidence="2 3" key="1">
    <citation type="submission" date="2017-06" db="EMBL/GenBank/DDBJ databases">
        <authorList>
            <consortium name="Pathogen Informatics"/>
        </authorList>
    </citation>
    <scope>NUCLEOTIDE SEQUENCE [LARGE SCALE GENOMIC DNA]</scope>
    <source>
        <strain evidence="2 3">NCTC12947</strain>
    </source>
</reference>
<keyword evidence="1" id="KW-0472">Membrane</keyword>
<evidence type="ECO:0000313" key="3">
    <source>
        <dbReference type="Proteomes" id="UP000215539"/>
    </source>
</evidence>
<dbReference type="Proteomes" id="UP000215539">
    <property type="component" value="Chromosome 1"/>
</dbReference>
<gene>
    <name evidence="2" type="ORF">SAMEA44541418_01449</name>
</gene>
<keyword evidence="1" id="KW-1133">Transmembrane helix</keyword>
<proteinExistence type="predicted"/>
<evidence type="ECO:0000313" key="2">
    <source>
        <dbReference type="EMBL" id="SNV11708.1"/>
    </source>
</evidence>
<evidence type="ECO:0000256" key="1">
    <source>
        <dbReference type="SAM" id="Phobius"/>
    </source>
</evidence>
<evidence type="ECO:0008006" key="4">
    <source>
        <dbReference type="Google" id="ProtNLM"/>
    </source>
</evidence>
<protein>
    <recommendedName>
        <fullName evidence="4">DUF4157 domain-containing protein</fullName>
    </recommendedName>
</protein>
<organism evidence="2 3">
    <name type="scientific">Capnocytophaga haemolytica</name>
    <dbReference type="NCBI Taxonomy" id="45243"/>
    <lineage>
        <taxon>Bacteria</taxon>
        <taxon>Pseudomonadati</taxon>
        <taxon>Bacteroidota</taxon>
        <taxon>Flavobacteriia</taxon>
        <taxon>Flavobacteriales</taxon>
        <taxon>Flavobacteriaceae</taxon>
        <taxon>Capnocytophaga</taxon>
    </lineage>
</organism>
<dbReference type="AlphaFoldDB" id="A0AAX2GYK1"/>
<name>A0AAX2GYK1_9FLAO</name>
<keyword evidence="1" id="KW-0812">Transmembrane</keyword>